<accession>A0ABN0Z043</accession>
<dbReference type="InterPro" id="IPR011701">
    <property type="entry name" value="MFS"/>
</dbReference>
<proteinExistence type="predicted"/>
<evidence type="ECO:0000256" key="5">
    <source>
        <dbReference type="ARBA" id="ARBA00023136"/>
    </source>
</evidence>
<dbReference type="InterPro" id="IPR050189">
    <property type="entry name" value="MFS_Efflux_Transporters"/>
</dbReference>
<feature type="transmembrane region" description="Helical" evidence="6">
    <location>
        <begin position="150"/>
        <end position="174"/>
    </location>
</feature>
<feature type="transmembrane region" description="Helical" evidence="6">
    <location>
        <begin position="375"/>
        <end position="395"/>
    </location>
</feature>
<comment type="caution">
    <text evidence="8">The sequence shown here is derived from an EMBL/GenBank/DDBJ whole genome shotgun (WGS) entry which is preliminary data.</text>
</comment>
<dbReference type="InterPro" id="IPR036259">
    <property type="entry name" value="MFS_trans_sf"/>
</dbReference>
<feature type="transmembrane region" description="Helical" evidence="6">
    <location>
        <begin position="217"/>
        <end position="240"/>
    </location>
</feature>
<dbReference type="Gene3D" id="1.20.1250.20">
    <property type="entry name" value="MFS general substrate transporter like domains"/>
    <property type="match status" value="1"/>
</dbReference>
<evidence type="ECO:0000313" key="8">
    <source>
        <dbReference type="EMBL" id="GAA0424636.1"/>
    </source>
</evidence>
<feature type="domain" description="Major facilitator superfamily (MFS) profile" evidence="7">
    <location>
        <begin position="26"/>
        <end position="398"/>
    </location>
</feature>
<dbReference type="RefSeq" id="WP_344029193.1">
    <property type="nucleotide sequence ID" value="NZ_BAAABX010000056.1"/>
</dbReference>
<evidence type="ECO:0000256" key="3">
    <source>
        <dbReference type="ARBA" id="ARBA00022692"/>
    </source>
</evidence>
<dbReference type="PANTHER" id="PTHR43124">
    <property type="entry name" value="PURINE EFFLUX PUMP PBUE"/>
    <property type="match status" value="1"/>
</dbReference>
<feature type="transmembrane region" description="Helical" evidence="6">
    <location>
        <begin position="260"/>
        <end position="279"/>
    </location>
</feature>
<organism evidence="8 9">
    <name type="scientific">Streptomyces luteireticuli</name>
    <dbReference type="NCBI Taxonomy" id="173858"/>
    <lineage>
        <taxon>Bacteria</taxon>
        <taxon>Bacillati</taxon>
        <taxon>Actinomycetota</taxon>
        <taxon>Actinomycetes</taxon>
        <taxon>Kitasatosporales</taxon>
        <taxon>Streptomycetaceae</taxon>
        <taxon>Streptomyces</taxon>
    </lineage>
</organism>
<keyword evidence="9" id="KW-1185">Reference proteome</keyword>
<feature type="transmembrane region" description="Helical" evidence="6">
    <location>
        <begin position="348"/>
        <end position="369"/>
    </location>
</feature>
<dbReference type="Proteomes" id="UP001500879">
    <property type="component" value="Unassembled WGS sequence"/>
</dbReference>
<keyword evidence="4 6" id="KW-1133">Transmembrane helix</keyword>
<gene>
    <name evidence="8" type="ORF">GCM10010357_52690</name>
</gene>
<feature type="transmembrane region" description="Helical" evidence="6">
    <location>
        <begin position="117"/>
        <end position="138"/>
    </location>
</feature>
<feature type="transmembrane region" description="Helical" evidence="6">
    <location>
        <begin position="312"/>
        <end position="336"/>
    </location>
</feature>
<evidence type="ECO:0000256" key="1">
    <source>
        <dbReference type="ARBA" id="ARBA00004651"/>
    </source>
</evidence>
<feature type="transmembrane region" description="Helical" evidence="6">
    <location>
        <begin position="286"/>
        <end position="306"/>
    </location>
</feature>
<sequence>MSTNELRSPTCPMAPPATSPRLPWPALLALSTAGFVTLMTEALPAGVLPAMSTDLGVSQSGAGQSVTLYAVGSITAAIPLTAATAGWPRKRLLLLAVGGFAAANAVTAVSGNYPLTMAARFAAGLVAGLLWALLAGYARSIVAPEQRGRAMAVAMSGSTVALSVGVPAGTLLAGAAGWRVAFGLMSVIALALVGWIAATVPAVPGRDDHDRLPVRKVLRIPGVAAVLGVTAAFVLAHNLLYTYVAALLEPLNLEGRTDTVLLVLGLSSLVSILGTGALIDRHLRTLTLAACGLLACATILVAAALLTSASWLIYGAAMLWGIGFGGAATLLQTAVADAAGTAADLAQSLLVTCWNLGIAAAAFAGGLLLDRTGPHSLPWSALALLALALTVTATARHHGFPTRR</sequence>
<dbReference type="SUPFAM" id="SSF103473">
    <property type="entry name" value="MFS general substrate transporter"/>
    <property type="match status" value="1"/>
</dbReference>
<dbReference type="PANTHER" id="PTHR43124:SF3">
    <property type="entry name" value="CHLORAMPHENICOL EFFLUX PUMP RV0191"/>
    <property type="match status" value="1"/>
</dbReference>
<dbReference type="CDD" id="cd17324">
    <property type="entry name" value="MFS_NepI_like"/>
    <property type="match status" value="1"/>
</dbReference>
<keyword evidence="2" id="KW-1003">Cell membrane</keyword>
<feature type="transmembrane region" description="Helical" evidence="6">
    <location>
        <begin position="92"/>
        <end position="111"/>
    </location>
</feature>
<evidence type="ECO:0000256" key="6">
    <source>
        <dbReference type="SAM" id="Phobius"/>
    </source>
</evidence>
<keyword evidence="3 6" id="KW-0812">Transmembrane</keyword>
<evidence type="ECO:0000259" key="7">
    <source>
        <dbReference type="PROSITE" id="PS50850"/>
    </source>
</evidence>
<feature type="transmembrane region" description="Helical" evidence="6">
    <location>
        <begin position="180"/>
        <end position="205"/>
    </location>
</feature>
<dbReference type="PROSITE" id="PS50850">
    <property type="entry name" value="MFS"/>
    <property type="match status" value="1"/>
</dbReference>
<evidence type="ECO:0000256" key="2">
    <source>
        <dbReference type="ARBA" id="ARBA00022475"/>
    </source>
</evidence>
<keyword evidence="5 6" id="KW-0472">Membrane</keyword>
<reference evidence="8 9" key="1">
    <citation type="journal article" date="2019" name="Int. J. Syst. Evol. Microbiol.">
        <title>The Global Catalogue of Microorganisms (GCM) 10K type strain sequencing project: providing services to taxonomists for standard genome sequencing and annotation.</title>
        <authorList>
            <consortium name="The Broad Institute Genomics Platform"/>
            <consortium name="The Broad Institute Genome Sequencing Center for Infectious Disease"/>
            <person name="Wu L."/>
            <person name="Ma J."/>
        </authorList>
    </citation>
    <scope>NUCLEOTIDE SEQUENCE [LARGE SCALE GENOMIC DNA]</scope>
    <source>
        <strain evidence="8 9">JCM 4788</strain>
    </source>
</reference>
<dbReference type="Pfam" id="PF07690">
    <property type="entry name" value="MFS_1"/>
    <property type="match status" value="1"/>
</dbReference>
<dbReference type="EMBL" id="BAAABX010000056">
    <property type="protein sequence ID" value="GAA0424636.1"/>
    <property type="molecule type" value="Genomic_DNA"/>
</dbReference>
<dbReference type="InterPro" id="IPR020846">
    <property type="entry name" value="MFS_dom"/>
</dbReference>
<evidence type="ECO:0000313" key="9">
    <source>
        <dbReference type="Proteomes" id="UP001500879"/>
    </source>
</evidence>
<protein>
    <submittedName>
        <fullName evidence="8">MFS transporter</fullName>
    </submittedName>
</protein>
<name>A0ABN0Z043_9ACTN</name>
<comment type="subcellular location">
    <subcellularLocation>
        <location evidence="1">Cell membrane</location>
        <topology evidence="1">Multi-pass membrane protein</topology>
    </subcellularLocation>
</comment>
<feature type="transmembrane region" description="Helical" evidence="6">
    <location>
        <begin position="66"/>
        <end position="85"/>
    </location>
</feature>
<evidence type="ECO:0000256" key="4">
    <source>
        <dbReference type="ARBA" id="ARBA00022989"/>
    </source>
</evidence>